<name>A8ZYH6_DESOH</name>
<dbReference type="AlphaFoldDB" id="A8ZYH6"/>
<keyword evidence="4" id="KW-0732">Signal</keyword>
<sequence length="428" mass="46440">MKKTITFILIVALFLVLPSCATLTQLGKAARSGDIRQVETLLKNGADVNETALMGVTPLYEAVLYDAPIEIVRLLLDNGADVNRGMGNGWKPIHLAVDNGNAAVVKLLIDRGADVSFQNPHGKTPLQMAQENGQAVMLRLLQDAEEKQYKALFAKSDIEARPSIDGGSVSILKSDVDDPPSIHSKNNHSAYAIVVGIESYRQQLPKADFAARDAQTMTSYLTKAMGYPEENVVTLLNDRAAKSDFEKYFEKWLSNNVETGSTVFVYFSGHGAPDPKTGSAYLVPYDGDPTFIAETGYSLSRMYTALGKLPAKEIIVALDSCFSGAGGRSVLAKGARPLVMNLQTGTAISKNMTVIAASAGDQISSTYDEKGHGLFTYFLLKGIKNEDVLNPDGSLRMDDLFGYISPQVERIARKQYNNEQTPQLIGAK</sequence>
<dbReference type="GO" id="GO:0085020">
    <property type="term" value="P:protein K6-linked ubiquitination"/>
    <property type="evidence" value="ECO:0007669"/>
    <property type="project" value="TreeGrafter"/>
</dbReference>
<dbReference type="HOGENOM" id="CLU_588920_0_0_7"/>
<dbReference type="RefSeq" id="WP_012176312.1">
    <property type="nucleotide sequence ID" value="NC_009943.1"/>
</dbReference>
<keyword evidence="7" id="KW-1185">Reference proteome</keyword>
<evidence type="ECO:0000256" key="2">
    <source>
        <dbReference type="ARBA" id="ARBA00023043"/>
    </source>
</evidence>
<proteinExistence type="predicted"/>
<dbReference type="PROSITE" id="PS50088">
    <property type="entry name" value="ANK_REPEAT"/>
    <property type="match status" value="3"/>
</dbReference>
<feature type="repeat" description="ANK" evidence="3">
    <location>
        <begin position="88"/>
        <end position="120"/>
    </location>
</feature>
<dbReference type="Gene3D" id="3.40.50.1460">
    <property type="match status" value="1"/>
</dbReference>
<evidence type="ECO:0000256" key="3">
    <source>
        <dbReference type="PROSITE-ProRule" id="PRU00023"/>
    </source>
</evidence>
<evidence type="ECO:0000313" key="7">
    <source>
        <dbReference type="Proteomes" id="UP000008561"/>
    </source>
</evidence>
<dbReference type="eggNOG" id="COG0666">
    <property type="taxonomic scope" value="Bacteria"/>
</dbReference>
<dbReference type="PANTHER" id="PTHR24171:SF8">
    <property type="entry name" value="BRCA1-ASSOCIATED RING DOMAIN PROTEIN 1"/>
    <property type="match status" value="1"/>
</dbReference>
<dbReference type="EMBL" id="CP000859">
    <property type="protein sequence ID" value="ABW68701.1"/>
    <property type="molecule type" value="Genomic_DNA"/>
</dbReference>
<dbReference type="Pfam" id="PF00656">
    <property type="entry name" value="Peptidase_C14"/>
    <property type="match status" value="1"/>
</dbReference>
<feature type="chain" id="PRO_5002734958" evidence="4">
    <location>
        <begin position="22"/>
        <end position="428"/>
    </location>
</feature>
<dbReference type="GO" id="GO:0006508">
    <property type="term" value="P:proteolysis"/>
    <property type="evidence" value="ECO:0007669"/>
    <property type="project" value="InterPro"/>
</dbReference>
<dbReference type="STRING" id="96561.Dole_2898"/>
<dbReference type="InterPro" id="IPR029030">
    <property type="entry name" value="Caspase-like_dom_sf"/>
</dbReference>
<evidence type="ECO:0000259" key="5">
    <source>
        <dbReference type="Pfam" id="PF00656"/>
    </source>
</evidence>
<organism evidence="6 7">
    <name type="scientific">Desulfosudis oleivorans (strain DSM 6200 / JCM 39069 / Hxd3)</name>
    <name type="common">Desulfococcus oleovorans</name>
    <dbReference type="NCBI Taxonomy" id="96561"/>
    <lineage>
        <taxon>Bacteria</taxon>
        <taxon>Pseudomonadati</taxon>
        <taxon>Thermodesulfobacteriota</taxon>
        <taxon>Desulfobacteria</taxon>
        <taxon>Desulfobacterales</taxon>
        <taxon>Desulfosudaceae</taxon>
        <taxon>Desulfosudis</taxon>
    </lineage>
</organism>
<evidence type="ECO:0000256" key="4">
    <source>
        <dbReference type="SAM" id="SignalP"/>
    </source>
</evidence>
<feature type="repeat" description="ANK" evidence="3">
    <location>
        <begin position="54"/>
        <end position="83"/>
    </location>
</feature>
<dbReference type="GO" id="GO:0004197">
    <property type="term" value="F:cysteine-type endopeptidase activity"/>
    <property type="evidence" value="ECO:0007669"/>
    <property type="project" value="InterPro"/>
</dbReference>
<feature type="domain" description="Peptidase C14 caspase" evidence="5">
    <location>
        <begin position="191"/>
        <end position="424"/>
    </location>
</feature>
<dbReference type="PROSITE" id="PS50297">
    <property type="entry name" value="ANK_REP_REGION"/>
    <property type="match status" value="2"/>
</dbReference>
<dbReference type="SMART" id="SM00248">
    <property type="entry name" value="ANK"/>
    <property type="match status" value="4"/>
</dbReference>
<feature type="repeat" description="ANK" evidence="3">
    <location>
        <begin position="21"/>
        <end position="53"/>
    </location>
</feature>
<dbReference type="PANTHER" id="PTHR24171">
    <property type="entry name" value="ANKYRIN REPEAT DOMAIN-CONTAINING PROTEIN 39-RELATED"/>
    <property type="match status" value="1"/>
</dbReference>
<dbReference type="InterPro" id="IPR011600">
    <property type="entry name" value="Pept_C14_caspase"/>
</dbReference>
<evidence type="ECO:0000256" key="1">
    <source>
        <dbReference type="ARBA" id="ARBA00022737"/>
    </source>
</evidence>
<keyword evidence="2 3" id="KW-0040">ANK repeat</keyword>
<dbReference type="SUPFAM" id="SSF48403">
    <property type="entry name" value="Ankyrin repeat"/>
    <property type="match status" value="1"/>
</dbReference>
<dbReference type="OrthoDB" id="9759662at2"/>
<keyword evidence="1" id="KW-0677">Repeat</keyword>
<dbReference type="KEGG" id="dol:Dole_2898"/>
<protein>
    <submittedName>
        <fullName evidence="6">Peptidase C14 caspase catalytic subunit p20</fullName>
    </submittedName>
</protein>
<dbReference type="InterPro" id="IPR036770">
    <property type="entry name" value="Ankyrin_rpt-contain_sf"/>
</dbReference>
<dbReference type="GO" id="GO:0004842">
    <property type="term" value="F:ubiquitin-protein transferase activity"/>
    <property type="evidence" value="ECO:0007669"/>
    <property type="project" value="TreeGrafter"/>
</dbReference>
<dbReference type="InterPro" id="IPR002110">
    <property type="entry name" value="Ankyrin_rpt"/>
</dbReference>
<dbReference type="Proteomes" id="UP000008561">
    <property type="component" value="Chromosome"/>
</dbReference>
<reference evidence="6 7" key="1">
    <citation type="submission" date="2007-10" db="EMBL/GenBank/DDBJ databases">
        <title>Complete sequence of Desulfococcus oleovorans Hxd3.</title>
        <authorList>
            <consortium name="US DOE Joint Genome Institute"/>
            <person name="Copeland A."/>
            <person name="Lucas S."/>
            <person name="Lapidus A."/>
            <person name="Barry K."/>
            <person name="Glavina del Rio T."/>
            <person name="Dalin E."/>
            <person name="Tice H."/>
            <person name="Pitluck S."/>
            <person name="Kiss H."/>
            <person name="Brettin T."/>
            <person name="Bruce D."/>
            <person name="Detter J.C."/>
            <person name="Han C."/>
            <person name="Schmutz J."/>
            <person name="Larimer F."/>
            <person name="Land M."/>
            <person name="Hauser L."/>
            <person name="Kyrpides N."/>
            <person name="Kim E."/>
            <person name="Wawrik B."/>
            <person name="Richardson P."/>
        </authorList>
    </citation>
    <scope>NUCLEOTIDE SEQUENCE [LARGE SCALE GENOMIC DNA]</scope>
    <source>
        <strain evidence="7">DSM 6200 / JCM 39069 / Hxd3</strain>
    </source>
</reference>
<dbReference type="eggNOG" id="COG4249">
    <property type="taxonomic scope" value="Bacteria"/>
</dbReference>
<feature type="signal peptide" evidence="4">
    <location>
        <begin position="1"/>
        <end position="21"/>
    </location>
</feature>
<dbReference type="SUPFAM" id="SSF52129">
    <property type="entry name" value="Caspase-like"/>
    <property type="match status" value="1"/>
</dbReference>
<gene>
    <name evidence="6" type="ordered locus">Dole_2898</name>
</gene>
<dbReference type="Pfam" id="PF13857">
    <property type="entry name" value="Ank_5"/>
    <property type="match status" value="1"/>
</dbReference>
<evidence type="ECO:0000313" key="6">
    <source>
        <dbReference type="EMBL" id="ABW68701.1"/>
    </source>
</evidence>
<accession>A8ZYH6</accession>
<dbReference type="Gene3D" id="1.25.40.20">
    <property type="entry name" value="Ankyrin repeat-containing domain"/>
    <property type="match status" value="2"/>
</dbReference>